<organism evidence="1 2">
    <name type="scientific">Penicillium malachiteum</name>
    <dbReference type="NCBI Taxonomy" id="1324776"/>
    <lineage>
        <taxon>Eukaryota</taxon>
        <taxon>Fungi</taxon>
        <taxon>Dikarya</taxon>
        <taxon>Ascomycota</taxon>
        <taxon>Pezizomycotina</taxon>
        <taxon>Eurotiomycetes</taxon>
        <taxon>Eurotiomycetidae</taxon>
        <taxon>Eurotiales</taxon>
        <taxon>Aspergillaceae</taxon>
        <taxon>Penicillium</taxon>
    </lineage>
</organism>
<evidence type="ECO:0000313" key="2">
    <source>
        <dbReference type="Proteomes" id="UP001215712"/>
    </source>
</evidence>
<evidence type="ECO:0000313" key="1">
    <source>
        <dbReference type="EMBL" id="KAJ5731835.1"/>
    </source>
</evidence>
<reference evidence="1" key="2">
    <citation type="submission" date="2023-01" db="EMBL/GenBank/DDBJ databases">
        <authorList>
            <person name="Petersen C."/>
        </authorList>
    </citation>
    <scope>NUCLEOTIDE SEQUENCE</scope>
    <source>
        <strain evidence="1">IBT 17514</strain>
    </source>
</reference>
<gene>
    <name evidence="1" type="ORF">N7493_003316</name>
</gene>
<dbReference type="EMBL" id="JAQJAN010000004">
    <property type="protein sequence ID" value="KAJ5731835.1"/>
    <property type="molecule type" value="Genomic_DNA"/>
</dbReference>
<comment type="caution">
    <text evidence="1">The sequence shown here is derived from an EMBL/GenBank/DDBJ whole genome shotgun (WGS) entry which is preliminary data.</text>
</comment>
<accession>A0AAD6HPS9</accession>
<dbReference type="AlphaFoldDB" id="A0AAD6HPS9"/>
<protein>
    <submittedName>
        <fullName evidence="1">Uncharacterized protein</fullName>
    </submittedName>
</protein>
<proteinExistence type="predicted"/>
<dbReference type="Proteomes" id="UP001215712">
    <property type="component" value="Unassembled WGS sequence"/>
</dbReference>
<keyword evidence="2" id="KW-1185">Reference proteome</keyword>
<reference evidence="1" key="1">
    <citation type="journal article" date="2023" name="IMA Fungus">
        <title>Comparative genomic study of the Penicillium genus elucidates a diverse pangenome and 15 lateral gene transfer events.</title>
        <authorList>
            <person name="Petersen C."/>
            <person name="Sorensen T."/>
            <person name="Nielsen M.R."/>
            <person name="Sondergaard T.E."/>
            <person name="Sorensen J.L."/>
            <person name="Fitzpatrick D.A."/>
            <person name="Frisvad J.C."/>
            <person name="Nielsen K.L."/>
        </authorList>
    </citation>
    <scope>NUCLEOTIDE SEQUENCE</scope>
    <source>
        <strain evidence="1">IBT 17514</strain>
    </source>
</reference>
<sequence>MHRKVRELQARLAVYESPAQDGGHVNARRSTATVAPDPTQIGNVNVSPLFHTPVDAERRDSVASPMTYTTPRTEAQLRRIETHFTLGSSQNFGSRIQDLLERQIDHSSLMSSTPQGQAPRFSPSGERLFPERRAPLKPRQVQGSSVINGLHLPSVEKGYQLLDTVLLYLGDAQHYFDARDLSDQLMVFYRNSFDEIQRTSIWYLHILLVFAIGKLLRGDLDETTGPPGFDLFKEALRLLPDMSEIRAHGVAGIEILALIAVYYQNIDQKDDAASHV</sequence>
<name>A0AAD6HPS9_9EURO</name>